<accession>A0A3B1C5W7</accession>
<evidence type="ECO:0000256" key="5">
    <source>
        <dbReference type="ARBA" id="ARBA00022741"/>
    </source>
</evidence>
<dbReference type="PANTHER" id="PTHR43692">
    <property type="entry name" value="UDP-N-ACETYLMURAMOYLALANINE--D-GLUTAMATE LIGASE"/>
    <property type="match status" value="1"/>
</dbReference>
<dbReference type="InterPro" id="IPR013221">
    <property type="entry name" value="Mur_ligase_cen"/>
</dbReference>
<evidence type="ECO:0000256" key="2">
    <source>
        <dbReference type="ARBA" id="ARBA00004752"/>
    </source>
</evidence>
<proteinExistence type="inferred from homology"/>
<dbReference type="GO" id="GO:0009252">
    <property type="term" value="P:peptidoglycan biosynthetic process"/>
    <property type="evidence" value="ECO:0007669"/>
    <property type="project" value="UniProtKB-UniPathway"/>
</dbReference>
<dbReference type="InterPro" id="IPR005762">
    <property type="entry name" value="MurD"/>
</dbReference>
<feature type="domain" description="Mur ligase central" evidence="8">
    <location>
        <begin position="115"/>
        <end position="291"/>
    </location>
</feature>
<evidence type="ECO:0000259" key="7">
    <source>
        <dbReference type="Pfam" id="PF02875"/>
    </source>
</evidence>
<evidence type="ECO:0000256" key="4">
    <source>
        <dbReference type="ARBA" id="ARBA00022598"/>
    </source>
</evidence>
<keyword evidence="3" id="KW-0963">Cytoplasm</keyword>
<reference evidence="9" key="1">
    <citation type="submission" date="2018-06" db="EMBL/GenBank/DDBJ databases">
        <authorList>
            <person name="Zhirakovskaya E."/>
        </authorList>
    </citation>
    <scope>NUCLEOTIDE SEQUENCE</scope>
</reference>
<gene>
    <name evidence="9" type="ORF">MNBD_NITROSPINAE04-2520</name>
</gene>
<dbReference type="GO" id="GO:0005737">
    <property type="term" value="C:cytoplasm"/>
    <property type="evidence" value="ECO:0007669"/>
    <property type="project" value="UniProtKB-SubCell"/>
</dbReference>
<keyword evidence="6" id="KW-0067">ATP-binding</keyword>
<dbReference type="Pfam" id="PF21799">
    <property type="entry name" value="MurD-like_N"/>
    <property type="match status" value="1"/>
</dbReference>
<dbReference type="InterPro" id="IPR004101">
    <property type="entry name" value="Mur_ligase_C"/>
</dbReference>
<dbReference type="Gene3D" id="3.40.1190.10">
    <property type="entry name" value="Mur-like, catalytic domain"/>
    <property type="match status" value="1"/>
</dbReference>
<dbReference type="NCBIfam" id="TIGR01087">
    <property type="entry name" value="murD"/>
    <property type="match status" value="1"/>
</dbReference>
<dbReference type="Pfam" id="PF08245">
    <property type="entry name" value="Mur_ligase_M"/>
    <property type="match status" value="1"/>
</dbReference>
<evidence type="ECO:0000256" key="3">
    <source>
        <dbReference type="ARBA" id="ARBA00022490"/>
    </source>
</evidence>
<dbReference type="AlphaFoldDB" id="A0A3B1C5W7"/>
<organism evidence="9">
    <name type="scientific">hydrothermal vent metagenome</name>
    <dbReference type="NCBI Taxonomy" id="652676"/>
    <lineage>
        <taxon>unclassified sequences</taxon>
        <taxon>metagenomes</taxon>
        <taxon>ecological metagenomes</taxon>
    </lineage>
</organism>
<dbReference type="EMBL" id="UOGA01000215">
    <property type="protein sequence ID" value="VAX22041.1"/>
    <property type="molecule type" value="Genomic_DNA"/>
</dbReference>
<dbReference type="Gene3D" id="3.90.190.20">
    <property type="entry name" value="Mur ligase, C-terminal domain"/>
    <property type="match status" value="1"/>
</dbReference>
<dbReference type="EC" id="6.3.2.9" evidence="9"/>
<dbReference type="Gene3D" id="3.40.50.720">
    <property type="entry name" value="NAD(P)-binding Rossmann-like Domain"/>
    <property type="match status" value="1"/>
</dbReference>
<dbReference type="GO" id="GO:0005524">
    <property type="term" value="F:ATP binding"/>
    <property type="evidence" value="ECO:0007669"/>
    <property type="project" value="UniProtKB-KW"/>
</dbReference>
<evidence type="ECO:0000313" key="9">
    <source>
        <dbReference type="EMBL" id="VAX22041.1"/>
    </source>
</evidence>
<name>A0A3B1C5W7_9ZZZZ</name>
<dbReference type="SUPFAM" id="SSF53244">
    <property type="entry name" value="MurD-like peptide ligases, peptide-binding domain"/>
    <property type="match status" value="1"/>
</dbReference>
<keyword evidence="5" id="KW-0547">Nucleotide-binding</keyword>
<dbReference type="SUPFAM" id="SSF51984">
    <property type="entry name" value="MurCD N-terminal domain"/>
    <property type="match status" value="1"/>
</dbReference>
<evidence type="ECO:0000256" key="6">
    <source>
        <dbReference type="ARBA" id="ARBA00022840"/>
    </source>
</evidence>
<sequence>MTMVDYSGKKALIIGMARSGLAAARLLDRLGAKLAITDMKSESELADIIEKLPKDAGRFFGGHDGVSLDDYDLAVISPGVPYDAPFTKAVRKAGIELISEVELAFTLLDCPVIAVTGANGKSTTVSLIGAILKSAGFNVYVGGNIGAPLAEAVGGDYDWIVAEISSFQLETVKTFRPKIGLLLNITPDHLDRHKDMETYTALKTRLFQNQGEGDVLILNADDERVVAIEPRPGSQALYFSEKPLTGAGAWLNDDRAVARMEDEVFELFRAGQLTIKGRHNTQNAMAASLAALAVGAQPEIIRAAVIKFPGLPHRMELVDEIGGIKYYNDSKSTNVDATVKSLSGFNKNVALIAGGADKGSGFGGLADAVVENAKGVALIGETAQVIFKELGEFEPKVIAKGMEEAVRLASGWLKPGGSVLLSPGCASFDMYKNFEDRGDSFKAEVAGLKEEGQRCR</sequence>
<dbReference type="PANTHER" id="PTHR43692:SF1">
    <property type="entry name" value="UDP-N-ACETYLMURAMOYLALANINE--D-GLUTAMATE LIGASE"/>
    <property type="match status" value="1"/>
</dbReference>
<dbReference type="GO" id="GO:0051301">
    <property type="term" value="P:cell division"/>
    <property type="evidence" value="ECO:0007669"/>
    <property type="project" value="InterPro"/>
</dbReference>
<dbReference type="InterPro" id="IPR036565">
    <property type="entry name" value="Mur-like_cat_sf"/>
</dbReference>
<dbReference type="GO" id="GO:0008360">
    <property type="term" value="P:regulation of cell shape"/>
    <property type="evidence" value="ECO:0007669"/>
    <property type="project" value="InterPro"/>
</dbReference>
<comment type="pathway">
    <text evidence="2">Cell wall biogenesis; peptidoglycan biosynthesis.</text>
</comment>
<protein>
    <submittedName>
        <fullName evidence="9">UDP-N-acetylmuramoylalanine--D-glutamate ligase</fullName>
        <ecNumber evidence="9">6.3.2.9</ecNumber>
    </submittedName>
</protein>
<evidence type="ECO:0000256" key="1">
    <source>
        <dbReference type="ARBA" id="ARBA00004496"/>
    </source>
</evidence>
<dbReference type="InterPro" id="IPR036615">
    <property type="entry name" value="Mur_ligase_C_dom_sf"/>
</dbReference>
<evidence type="ECO:0000259" key="8">
    <source>
        <dbReference type="Pfam" id="PF08245"/>
    </source>
</evidence>
<dbReference type="SUPFAM" id="SSF53623">
    <property type="entry name" value="MurD-like peptide ligases, catalytic domain"/>
    <property type="match status" value="1"/>
</dbReference>
<dbReference type="UniPathway" id="UPA00219"/>
<dbReference type="Pfam" id="PF02875">
    <property type="entry name" value="Mur_ligase_C"/>
    <property type="match status" value="1"/>
</dbReference>
<dbReference type="GO" id="GO:0008764">
    <property type="term" value="F:UDP-N-acetylmuramoylalanine-D-glutamate ligase activity"/>
    <property type="evidence" value="ECO:0007669"/>
    <property type="project" value="UniProtKB-EC"/>
</dbReference>
<comment type="subcellular location">
    <subcellularLocation>
        <location evidence="1">Cytoplasm</location>
    </subcellularLocation>
</comment>
<dbReference type="HAMAP" id="MF_00639">
    <property type="entry name" value="MurD"/>
    <property type="match status" value="1"/>
</dbReference>
<feature type="domain" description="Mur ligase C-terminal" evidence="7">
    <location>
        <begin position="313"/>
        <end position="423"/>
    </location>
</feature>
<keyword evidence="4 9" id="KW-0436">Ligase</keyword>